<dbReference type="Proteomes" id="UP001499988">
    <property type="component" value="Unassembled WGS sequence"/>
</dbReference>
<keyword evidence="8 12" id="KW-0249">Electron transport</keyword>
<dbReference type="InterPro" id="IPR038266">
    <property type="entry name" value="NapC/NirT_cytc_sf"/>
</dbReference>
<evidence type="ECO:0000256" key="8">
    <source>
        <dbReference type="ARBA" id="ARBA00022982"/>
    </source>
</evidence>
<dbReference type="InterPro" id="IPR011885">
    <property type="entry name" value="NO3Rdtase_cyt_c_NapC/NirT"/>
</dbReference>
<keyword evidence="10 12" id="KW-0408">Iron</keyword>
<dbReference type="InterPro" id="IPR036280">
    <property type="entry name" value="Multihaem_cyt_sf"/>
</dbReference>
<dbReference type="EMBL" id="BAABJZ010000099">
    <property type="protein sequence ID" value="GAA4897863.1"/>
    <property type="molecule type" value="Genomic_DNA"/>
</dbReference>
<dbReference type="InterPro" id="IPR005126">
    <property type="entry name" value="NapC/NirT_cyt_c_N"/>
</dbReference>
<protein>
    <recommendedName>
        <fullName evidence="12">Cytochrome c-type protein</fullName>
    </recommendedName>
</protein>
<feature type="domain" description="NapC/NirT cytochrome c N-terminal" evidence="14">
    <location>
        <begin position="19"/>
        <end position="188"/>
    </location>
</feature>
<dbReference type="PANTHER" id="PTHR30333:SF1">
    <property type="entry name" value="CYTOCHROME C-TYPE PROTEIN NAPC"/>
    <property type="match status" value="1"/>
</dbReference>
<evidence type="ECO:0000256" key="13">
    <source>
        <dbReference type="SAM" id="Phobius"/>
    </source>
</evidence>
<comment type="PTM">
    <text evidence="12">Binds 4 heme groups per subunit.</text>
</comment>
<evidence type="ECO:0000256" key="7">
    <source>
        <dbReference type="ARBA" id="ARBA00022723"/>
    </source>
</evidence>
<dbReference type="PIRSF" id="PIRSF000013">
    <property type="entry name" value="4_hem_cytochrm_NapC"/>
    <property type="match status" value="1"/>
</dbReference>
<gene>
    <name evidence="15" type="primary">napC_2</name>
    <name evidence="15" type="ORF">GCM10023333_34020</name>
</gene>
<keyword evidence="11 13" id="KW-0472">Membrane</keyword>
<keyword evidence="4" id="KW-1003">Cell membrane</keyword>
<keyword evidence="16" id="KW-1185">Reference proteome</keyword>
<evidence type="ECO:0000256" key="11">
    <source>
        <dbReference type="ARBA" id="ARBA00023136"/>
    </source>
</evidence>
<dbReference type="Gene3D" id="1.10.3820.10">
    <property type="entry name" value="Di-heme elbow motif domain"/>
    <property type="match status" value="1"/>
</dbReference>
<evidence type="ECO:0000256" key="9">
    <source>
        <dbReference type="ARBA" id="ARBA00022989"/>
    </source>
</evidence>
<keyword evidence="5 12" id="KW-0349">Heme</keyword>
<dbReference type="SUPFAM" id="SSF48695">
    <property type="entry name" value="Multiheme cytochromes"/>
    <property type="match status" value="1"/>
</dbReference>
<comment type="similarity">
    <text evidence="2">Belongs to the NapC/NirT/NrfH family.</text>
</comment>
<comment type="caution">
    <text evidence="15">The sequence shown here is derived from an EMBL/GenBank/DDBJ whole genome shotgun (WGS) entry which is preliminary data.</text>
</comment>
<keyword evidence="9 13" id="KW-1133">Transmembrane helix</keyword>
<keyword evidence="3 12" id="KW-0813">Transport</keyword>
<dbReference type="RefSeq" id="WP_345336664.1">
    <property type="nucleotide sequence ID" value="NZ_BAABJZ010000099.1"/>
</dbReference>
<dbReference type="PANTHER" id="PTHR30333">
    <property type="entry name" value="CYTOCHROME C-TYPE PROTEIN"/>
    <property type="match status" value="1"/>
</dbReference>
<dbReference type="InterPro" id="IPR051174">
    <property type="entry name" value="Cytochrome_c-type_ET"/>
</dbReference>
<dbReference type="Pfam" id="PF03264">
    <property type="entry name" value="Cytochrom_NNT"/>
    <property type="match status" value="1"/>
</dbReference>
<keyword evidence="7 12" id="KW-0479">Metal-binding</keyword>
<evidence type="ECO:0000256" key="3">
    <source>
        <dbReference type="ARBA" id="ARBA00022448"/>
    </source>
</evidence>
<feature type="transmembrane region" description="Helical" evidence="13">
    <location>
        <begin position="20"/>
        <end position="40"/>
    </location>
</feature>
<dbReference type="InterPro" id="IPR024717">
    <property type="entry name" value="NapC/NirT/NrfH"/>
</dbReference>
<evidence type="ECO:0000313" key="15">
    <source>
        <dbReference type="EMBL" id="GAA4897863.1"/>
    </source>
</evidence>
<proteinExistence type="inferred from homology"/>
<comment type="subcellular location">
    <subcellularLocation>
        <location evidence="1">Cell membrane</location>
        <topology evidence="1">Single-pass membrane protein</topology>
    </subcellularLocation>
</comment>
<evidence type="ECO:0000256" key="1">
    <source>
        <dbReference type="ARBA" id="ARBA00004162"/>
    </source>
</evidence>
<organism evidence="15 16">
    <name type="scientific">Ferrimonas pelagia</name>
    <dbReference type="NCBI Taxonomy" id="1177826"/>
    <lineage>
        <taxon>Bacteria</taxon>
        <taxon>Pseudomonadati</taxon>
        <taxon>Pseudomonadota</taxon>
        <taxon>Gammaproteobacteria</taxon>
        <taxon>Alteromonadales</taxon>
        <taxon>Ferrimonadaceae</taxon>
        <taxon>Ferrimonas</taxon>
    </lineage>
</organism>
<keyword evidence="6 13" id="KW-0812">Transmembrane</keyword>
<dbReference type="NCBIfam" id="NF007906">
    <property type="entry name" value="PRK10617.1"/>
    <property type="match status" value="1"/>
</dbReference>
<dbReference type="NCBIfam" id="TIGR02161">
    <property type="entry name" value="napC_nirT"/>
    <property type="match status" value="1"/>
</dbReference>
<sequence>MKRLNWITKLWQWLRPPSGMALGGLLGIGFIGGILFWGAFNTGMEMTNREEFCIGCHEMENNVYEEYITTVHYNNRSGVRATCPDCHVPKEWTPKIIRKIQASKEVLGKITELIDTPKKFADHRLQMAQNEWARMKANDSQECRNCHNFEFMDFTEQKSVAGRMHAEASDQGKTCIDCHKGIAHKLPSDYHGNDAISQALSQEMATQAATTGHY</sequence>
<evidence type="ECO:0000256" key="2">
    <source>
        <dbReference type="ARBA" id="ARBA00007395"/>
    </source>
</evidence>
<reference evidence="16" key="1">
    <citation type="journal article" date="2019" name="Int. J. Syst. Evol. Microbiol.">
        <title>The Global Catalogue of Microorganisms (GCM) 10K type strain sequencing project: providing services to taxonomists for standard genome sequencing and annotation.</title>
        <authorList>
            <consortium name="The Broad Institute Genomics Platform"/>
            <consortium name="The Broad Institute Genome Sequencing Center for Infectious Disease"/>
            <person name="Wu L."/>
            <person name="Ma J."/>
        </authorList>
    </citation>
    <scope>NUCLEOTIDE SEQUENCE [LARGE SCALE GENOMIC DNA]</scope>
    <source>
        <strain evidence="16">JCM 18401</strain>
    </source>
</reference>
<evidence type="ECO:0000256" key="10">
    <source>
        <dbReference type="ARBA" id="ARBA00023004"/>
    </source>
</evidence>
<accession>A0ABP9FBS3</accession>
<evidence type="ECO:0000313" key="16">
    <source>
        <dbReference type="Proteomes" id="UP001499988"/>
    </source>
</evidence>
<evidence type="ECO:0000256" key="6">
    <source>
        <dbReference type="ARBA" id="ARBA00022692"/>
    </source>
</evidence>
<evidence type="ECO:0000256" key="5">
    <source>
        <dbReference type="ARBA" id="ARBA00022617"/>
    </source>
</evidence>
<evidence type="ECO:0000256" key="4">
    <source>
        <dbReference type="ARBA" id="ARBA00022475"/>
    </source>
</evidence>
<name>A0ABP9FBS3_9GAMM</name>
<evidence type="ECO:0000256" key="12">
    <source>
        <dbReference type="PIRNR" id="PIRNR000013"/>
    </source>
</evidence>
<evidence type="ECO:0000259" key="14">
    <source>
        <dbReference type="Pfam" id="PF03264"/>
    </source>
</evidence>